<organism evidence="3 4">
    <name type="scientific">Zizania palustris</name>
    <name type="common">Northern wild rice</name>
    <dbReference type="NCBI Taxonomy" id="103762"/>
    <lineage>
        <taxon>Eukaryota</taxon>
        <taxon>Viridiplantae</taxon>
        <taxon>Streptophyta</taxon>
        <taxon>Embryophyta</taxon>
        <taxon>Tracheophyta</taxon>
        <taxon>Spermatophyta</taxon>
        <taxon>Magnoliopsida</taxon>
        <taxon>Liliopsida</taxon>
        <taxon>Poales</taxon>
        <taxon>Poaceae</taxon>
        <taxon>BOP clade</taxon>
        <taxon>Oryzoideae</taxon>
        <taxon>Oryzeae</taxon>
        <taxon>Zizaniinae</taxon>
        <taxon>Zizania</taxon>
    </lineage>
</organism>
<dbReference type="AlphaFoldDB" id="A0A8J5RCL7"/>
<evidence type="ECO:0000313" key="3">
    <source>
        <dbReference type="EMBL" id="KAG8043463.1"/>
    </source>
</evidence>
<comment type="caution">
    <text evidence="3">The sequence shown here is derived from an EMBL/GenBank/DDBJ whole genome shotgun (WGS) entry which is preliminary data.</text>
</comment>
<keyword evidence="4" id="KW-1185">Reference proteome</keyword>
<dbReference type="PANTHER" id="PTHR34067">
    <property type="entry name" value="OS04G0193200 PROTEIN"/>
    <property type="match status" value="1"/>
</dbReference>
<dbReference type="InterPro" id="IPR001739">
    <property type="entry name" value="Methyl_CpG_DNA-bd"/>
</dbReference>
<dbReference type="PROSITE" id="PS50982">
    <property type="entry name" value="MBD"/>
    <property type="match status" value="1"/>
</dbReference>
<evidence type="ECO:0000259" key="2">
    <source>
        <dbReference type="PROSITE" id="PS50982"/>
    </source>
</evidence>
<name>A0A8J5RCL7_ZIZPA</name>
<proteinExistence type="predicted"/>
<evidence type="ECO:0000256" key="1">
    <source>
        <dbReference type="SAM" id="MobiDB-lite"/>
    </source>
</evidence>
<dbReference type="GO" id="GO:0003677">
    <property type="term" value="F:DNA binding"/>
    <property type="evidence" value="ECO:0007669"/>
    <property type="project" value="InterPro"/>
</dbReference>
<feature type="domain" description="MBD" evidence="2">
    <location>
        <begin position="25"/>
        <end position="103"/>
    </location>
</feature>
<dbReference type="EMBL" id="JAAALK010000953">
    <property type="protein sequence ID" value="KAG8043463.1"/>
    <property type="molecule type" value="Genomic_DNA"/>
</dbReference>
<dbReference type="InterPro" id="IPR038945">
    <property type="entry name" value="MBD13-like"/>
</dbReference>
<dbReference type="OrthoDB" id="10072024at2759"/>
<gene>
    <name evidence="3" type="ORF">GUJ93_ZPchr0458g22399</name>
</gene>
<dbReference type="PANTHER" id="PTHR34067:SF20">
    <property type="entry name" value="OS08G0206700 PROTEIN"/>
    <property type="match status" value="1"/>
</dbReference>
<accession>A0A8J5RCL7</accession>
<protein>
    <recommendedName>
        <fullName evidence="2">MBD domain-containing protein</fullName>
    </recommendedName>
</protein>
<feature type="region of interest" description="Disordered" evidence="1">
    <location>
        <begin position="100"/>
        <end position="207"/>
    </location>
</feature>
<sequence length="399" mass="43489">MDSNEDCHPKTQSGIVREISAVTVNGKIEPAGEGLPHGWLKEYRPGKPDPGLESRFYIDPTNMYEFRSLKDVHRYLGSGDVTNCVMIPNKRKLEDLHITGNQSHYTRRSSDHRQPDTDKGSTHCDLPITGGSNTPSGALVNASSRENSEDMSSSEPKGVTKGKLTGLKFQNAKVPNQSMEHGSAAGEEANTERKSKEKKHKTKPVKQISTPLRASPRLAALKINQEANNVPKDEPVSSQPDTAIQLQPKWAKSHRAEANSSVIPEKKDGAHALNASENAKNTYPQALEEMQGSSAHSQQVGAADAMSGSALSSLLRSIWSDPCLEFAFRTLTSDIPVLDDTLALANCFLPSQDLNKGTTPNCSSSAYDGSRNHAQVDRISLPMTRPSDKFYSSGWFPPQ</sequence>
<dbReference type="Proteomes" id="UP000729402">
    <property type="component" value="Unassembled WGS sequence"/>
</dbReference>
<feature type="compositionally biased region" description="Basic and acidic residues" evidence="1">
    <location>
        <begin position="108"/>
        <end position="122"/>
    </location>
</feature>
<reference evidence="3" key="1">
    <citation type="journal article" date="2021" name="bioRxiv">
        <title>Whole Genome Assembly and Annotation of Northern Wild Rice, Zizania palustris L., Supports a Whole Genome Duplication in the Zizania Genus.</title>
        <authorList>
            <person name="Haas M."/>
            <person name="Kono T."/>
            <person name="Macchietto M."/>
            <person name="Millas R."/>
            <person name="McGilp L."/>
            <person name="Shao M."/>
            <person name="Duquette J."/>
            <person name="Hirsch C.N."/>
            <person name="Kimball J."/>
        </authorList>
    </citation>
    <scope>NUCLEOTIDE SEQUENCE</scope>
    <source>
        <tissue evidence="3">Fresh leaf tissue</tissue>
    </source>
</reference>
<evidence type="ECO:0000313" key="4">
    <source>
        <dbReference type="Proteomes" id="UP000729402"/>
    </source>
</evidence>
<reference evidence="3" key="2">
    <citation type="submission" date="2021-02" db="EMBL/GenBank/DDBJ databases">
        <authorList>
            <person name="Kimball J.A."/>
            <person name="Haas M.W."/>
            <person name="Macchietto M."/>
            <person name="Kono T."/>
            <person name="Duquette J."/>
            <person name="Shao M."/>
        </authorList>
    </citation>
    <scope>NUCLEOTIDE SEQUENCE</scope>
    <source>
        <tissue evidence="3">Fresh leaf tissue</tissue>
    </source>
</reference>
<feature type="compositionally biased region" description="Low complexity" evidence="1">
    <location>
        <begin position="150"/>
        <end position="168"/>
    </location>
</feature>